<dbReference type="EMBL" id="MU167309">
    <property type="protein sequence ID" value="KAG0143824.1"/>
    <property type="molecule type" value="Genomic_DNA"/>
</dbReference>
<evidence type="ECO:0000313" key="3">
    <source>
        <dbReference type="Proteomes" id="UP000886653"/>
    </source>
</evidence>
<feature type="compositionally biased region" description="Polar residues" evidence="1">
    <location>
        <begin position="124"/>
        <end position="151"/>
    </location>
</feature>
<sequence>MEPVQIMEIDELPDADMVSPNHLNQQIDYDQVMDSVQVDENQNQEIEMMDDYSTQISPEPELEPEPVILACPTNFPILDTEISRIFPVSKISEGVEVAAPIEMIEVPSDPPLLDSQDLTYQDSASLSSLPTHVSNHQESVNVSQQIDSVQDSDLKVPSRVTDLVPSEHDLESNLPCPTELAQQPKDQVQQHPTIETITSVLSTEESQIVNESSPEEPEPAPVEDGCEDENVPIEDFTGNKVVDLDVDDLLTADGSLESRPVPRIDLIEHVQIDFELIQLLDNETISPDQEPLMMRQAPCIRLICEDCEYSLFQSSSTDTKDEVVLLSEPEHQEIYFAPLDELFESLRNIFPAFAQTDHNELVLSFPDLEARIPEDNVYARDLTLFDMDRLHVGANLPGRLLVSVEKQPRLIHRFNVLAKHVWKQRPSNVNEATYPDDFQDQDELQAEIEAGASGALSLDQDEVKVIGKVEDHTEVLLNSEDGLPVESATEALDSTLNKSVTRQALCHDTDTDALEKRDESQGIPELAVQESNFPEGLSVEVGGPAGSTAPTHPNEVSVQADLSTASVPKSAHESAEAGPSSSPPSPARSAMPQSAASSKTVEDSDRSEDQAPCRSPTDATADGEELESVNYQEDTLTDPKIESSKPDEPPALGLKATTTTVHVHAVETLSSLDQLHNNDDDEVASIGTVLGHGLASDEYELEELTDEGFHKLIDTSPLLQTFPPPPISHTHITLARSSQRKDGTEETEQLPFLSAKIVNEPRISGLVSTYELSTRSDLKKRPAEVEESFDATEEQDLDTKRMRKC</sequence>
<dbReference type="InterPro" id="IPR018822">
    <property type="entry name" value="UPF0646"/>
</dbReference>
<feature type="compositionally biased region" description="Acidic residues" evidence="1">
    <location>
        <begin position="785"/>
        <end position="796"/>
    </location>
</feature>
<reference evidence="2" key="1">
    <citation type="submission" date="2013-11" db="EMBL/GenBank/DDBJ databases">
        <title>Genome sequence of the fusiform rust pathogen reveals effectors for host alternation and coevolution with pine.</title>
        <authorList>
            <consortium name="DOE Joint Genome Institute"/>
            <person name="Smith K."/>
            <person name="Pendleton A."/>
            <person name="Kubisiak T."/>
            <person name="Anderson C."/>
            <person name="Salamov A."/>
            <person name="Aerts A."/>
            <person name="Riley R."/>
            <person name="Clum A."/>
            <person name="Lindquist E."/>
            <person name="Ence D."/>
            <person name="Campbell M."/>
            <person name="Kronenberg Z."/>
            <person name="Feau N."/>
            <person name="Dhillon B."/>
            <person name="Hamelin R."/>
            <person name="Burleigh J."/>
            <person name="Smith J."/>
            <person name="Yandell M."/>
            <person name="Nelson C."/>
            <person name="Grigoriev I."/>
            <person name="Davis J."/>
        </authorList>
    </citation>
    <scope>NUCLEOTIDE SEQUENCE</scope>
    <source>
        <strain evidence="2">G11</strain>
    </source>
</reference>
<proteinExistence type="predicted"/>
<protein>
    <submittedName>
        <fullName evidence="2">Uncharacterized protein</fullName>
    </submittedName>
</protein>
<dbReference type="Proteomes" id="UP000886653">
    <property type="component" value="Unassembled WGS sequence"/>
</dbReference>
<feature type="region of interest" description="Disordered" evidence="1">
    <location>
        <begin position="124"/>
        <end position="156"/>
    </location>
</feature>
<feature type="compositionally biased region" description="Basic and acidic residues" evidence="1">
    <location>
        <begin position="637"/>
        <end position="648"/>
    </location>
</feature>
<gene>
    <name evidence="2" type="ORF">CROQUDRAFT_672704</name>
</gene>
<feature type="region of interest" description="Disordered" evidence="1">
    <location>
        <begin position="527"/>
        <end position="653"/>
    </location>
</feature>
<evidence type="ECO:0000313" key="2">
    <source>
        <dbReference type="EMBL" id="KAG0143824.1"/>
    </source>
</evidence>
<feature type="compositionally biased region" description="Polar residues" evidence="1">
    <location>
        <begin position="548"/>
        <end position="567"/>
    </location>
</feature>
<keyword evidence="3" id="KW-1185">Reference proteome</keyword>
<accession>A0A9P6NGR8</accession>
<dbReference type="AlphaFoldDB" id="A0A9P6NGR8"/>
<feature type="region of interest" description="Disordered" evidence="1">
    <location>
        <begin position="771"/>
        <end position="805"/>
    </location>
</feature>
<organism evidence="2 3">
    <name type="scientific">Cronartium quercuum f. sp. fusiforme G11</name>
    <dbReference type="NCBI Taxonomy" id="708437"/>
    <lineage>
        <taxon>Eukaryota</taxon>
        <taxon>Fungi</taxon>
        <taxon>Dikarya</taxon>
        <taxon>Basidiomycota</taxon>
        <taxon>Pucciniomycotina</taxon>
        <taxon>Pucciniomycetes</taxon>
        <taxon>Pucciniales</taxon>
        <taxon>Coleosporiaceae</taxon>
        <taxon>Cronartium</taxon>
    </lineage>
</organism>
<feature type="region of interest" description="Disordered" evidence="1">
    <location>
        <begin position="206"/>
        <end position="226"/>
    </location>
</feature>
<feature type="compositionally biased region" description="Basic and acidic residues" evidence="1">
    <location>
        <begin position="600"/>
        <end position="611"/>
    </location>
</feature>
<name>A0A9P6NGR8_9BASI</name>
<dbReference type="Pfam" id="PF10336">
    <property type="entry name" value="DUF2420"/>
    <property type="match status" value="1"/>
</dbReference>
<feature type="compositionally biased region" description="Low complexity" evidence="1">
    <location>
        <begin position="587"/>
        <end position="598"/>
    </location>
</feature>
<comment type="caution">
    <text evidence="2">The sequence shown here is derived from an EMBL/GenBank/DDBJ whole genome shotgun (WGS) entry which is preliminary data.</text>
</comment>
<evidence type="ECO:0000256" key="1">
    <source>
        <dbReference type="SAM" id="MobiDB-lite"/>
    </source>
</evidence>
<dbReference type="OrthoDB" id="2507795at2759"/>
<feature type="compositionally biased region" description="Basic and acidic residues" evidence="1">
    <location>
        <begin position="774"/>
        <end position="784"/>
    </location>
</feature>